<evidence type="ECO:0000313" key="4">
    <source>
        <dbReference type="EMBL" id="KFG48552.1"/>
    </source>
</evidence>
<dbReference type="InterPro" id="IPR008978">
    <property type="entry name" value="HSP20-like_chaperone"/>
</dbReference>
<dbReference type="SUPFAM" id="SSF49764">
    <property type="entry name" value="HSP20-like chaperones"/>
    <property type="match status" value="1"/>
</dbReference>
<dbReference type="EMBL" id="AHZU02000094">
    <property type="protein sequence ID" value="KFG48552.1"/>
    <property type="molecule type" value="Genomic_DNA"/>
</dbReference>
<dbReference type="Pfam" id="PF05002">
    <property type="entry name" value="SGS"/>
    <property type="match status" value="1"/>
</dbReference>
<dbReference type="InterPro" id="IPR044563">
    <property type="entry name" value="Sgt1-like"/>
</dbReference>
<dbReference type="OrthoDB" id="1898560at2759"/>
<dbReference type="Pfam" id="PF04969">
    <property type="entry name" value="CS"/>
    <property type="match status" value="1"/>
</dbReference>
<evidence type="ECO:0000313" key="5">
    <source>
        <dbReference type="Proteomes" id="UP000028837"/>
    </source>
</evidence>
<dbReference type="AlphaFoldDB" id="A0A086KVY4"/>
<dbReference type="PROSITE" id="PS51048">
    <property type="entry name" value="SGS"/>
    <property type="match status" value="1"/>
</dbReference>
<evidence type="ECO:0000259" key="2">
    <source>
        <dbReference type="PROSITE" id="PS51048"/>
    </source>
</evidence>
<dbReference type="VEuPathDB" id="ToxoDB:TGDOM2_231590"/>
<organism evidence="4 5">
    <name type="scientific">Toxoplasma gondii GAB2-2007-GAL-DOM2</name>
    <dbReference type="NCBI Taxonomy" id="1130820"/>
    <lineage>
        <taxon>Eukaryota</taxon>
        <taxon>Sar</taxon>
        <taxon>Alveolata</taxon>
        <taxon>Apicomplexa</taxon>
        <taxon>Conoidasida</taxon>
        <taxon>Coccidia</taxon>
        <taxon>Eucoccidiorida</taxon>
        <taxon>Eimeriorina</taxon>
        <taxon>Sarcocystidae</taxon>
        <taxon>Toxoplasma</taxon>
    </lineage>
</organism>
<evidence type="ECO:0000256" key="1">
    <source>
        <dbReference type="SAM" id="MobiDB-lite"/>
    </source>
</evidence>
<feature type="domain" description="CS" evidence="3">
    <location>
        <begin position="24"/>
        <end position="134"/>
    </location>
</feature>
<comment type="caution">
    <text evidence="4">The sequence shown here is derived from an EMBL/GenBank/DDBJ whole genome shotgun (WGS) entry which is preliminary data.</text>
</comment>
<dbReference type="CDD" id="cd06463">
    <property type="entry name" value="p23_like"/>
    <property type="match status" value="1"/>
</dbReference>
<sequence length="269" mass="30201">MSVSNCAPASKAGESAASGPAHRTQTPRFEWMQSGERLGLTFFVKHLTPQDILACEFKPREFCLRLLVPPLPLPSCPGAPTPEVKAEDKTPYVFQIENLFEDILPEESKYTLSQTKIEVSLKKARSGFHWPSLEAPRDGQALPPQPIHVGMKNGAERLKEEEGRMQPADMPPSQPAYPSSKKKVDWNQIEKDIDDELKNDENDGEAALQKLFQQIYANADEDTRRAMIKSYQTSGGTVLSTNWDEVRGKNYEQSVTAPEGQEVRRWTQS</sequence>
<protein>
    <submittedName>
        <fullName evidence="4">SGS domain-containing protein</fullName>
    </submittedName>
</protein>
<dbReference type="Proteomes" id="UP000028837">
    <property type="component" value="Unassembled WGS sequence"/>
</dbReference>
<dbReference type="PROSITE" id="PS51203">
    <property type="entry name" value="CS"/>
    <property type="match status" value="1"/>
</dbReference>
<name>A0A086KVY4_TOXGO</name>
<dbReference type="PANTHER" id="PTHR45862">
    <property type="entry name" value="PROTEIN SGT1 HOMOLOG"/>
    <property type="match status" value="1"/>
</dbReference>
<feature type="region of interest" description="Disordered" evidence="1">
    <location>
        <begin position="160"/>
        <end position="184"/>
    </location>
</feature>
<accession>A0A086KVY4</accession>
<dbReference type="InterPro" id="IPR007052">
    <property type="entry name" value="CS_dom"/>
</dbReference>
<gene>
    <name evidence="4" type="ORF">TGDOM2_231590</name>
</gene>
<feature type="region of interest" description="Disordered" evidence="1">
    <location>
        <begin position="1"/>
        <end position="25"/>
    </location>
</feature>
<proteinExistence type="predicted"/>
<dbReference type="InterPro" id="IPR007699">
    <property type="entry name" value="SGS_dom"/>
</dbReference>
<feature type="domain" description="SGS" evidence="2">
    <location>
        <begin position="176"/>
        <end position="268"/>
    </location>
</feature>
<dbReference type="Gene3D" id="2.60.40.790">
    <property type="match status" value="1"/>
</dbReference>
<reference evidence="4 5" key="1">
    <citation type="submission" date="2014-02" db="EMBL/GenBank/DDBJ databases">
        <authorList>
            <person name="Sibley D."/>
            <person name="Venepally P."/>
            <person name="Karamycheva S."/>
            <person name="Hadjithomas M."/>
            <person name="Khan A."/>
            <person name="Brunk B."/>
            <person name="Roos D."/>
            <person name="Caler E."/>
            <person name="Lorenzi H."/>
        </authorList>
    </citation>
    <scope>NUCLEOTIDE SEQUENCE [LARGE SCALE GENOMIC DNA]</scope>
    <source>
        <strain evidence="4 5">GAB2-2007-GAL-DOM2</strain>
    </source>
</reference>
<evidence type="ECO:0000259" key="3">
    <source>
        <dbReference type="PROSITE" id="PS51203"/>
    </source>
</evidence>
<dbReference type="GO" id="GO:0051087">
    <property type="term" value="F:protein-folding chaperone binding"/>
    <property type="evidence" value="ECO:0007669"/>
    <property type="project" value="InterPro"/>
</dbReference>